<keyword evidence="2" id="KW-0274">FAD</keyword>
<dbReference type="PROSITE" id="PS51387">
    <property type="entry name" value="FAD_PCMH"/>
    <property type="match status" value="1"/>
</dbReference>
<proteinExistence type="predicted"/>
<dbReference type="STRING" id="474960.SAMN05216180_1555"/>
<dbReference type="PANTHER" id="PTHR42659">
    <property type="entry name" value="XANTHINE DEHYDROGENASE SUBUNIT C-RELATED"/>
    <property type="match status" value="1"/>
</dbReference>
<keyword evidence="3" id="KW-0560">Oxidoreductase</keyword>
<evidence type="ECO:0000313" key="6">
    <source>
        <dbReference type="Proteomes" id="UP000199158"/>
    </source>
</evidence>
<dbReference type="InterPro" id="IPR002346">
    <property type="entry name" value="Mopterin_DH_FAD-bd"/>
</dbReference>
<dbReference type="InterPro" id="IPR016166">
    <property type="entry name" value="FAD-bd_PCMH"/>
</dbReference>
<dbReference type="Proteomes" id="UP000199158">
    <property type="component" value="Unassembled WGS sequence"/>
</dbReference>
<dbReference type="InterPro" id="IPR016169">
    <property type="entry name" value="FAD-bd_PCMH_sub2"/>
</dbReference>
<keyword evidence="6" id="KW-1185">Reference proteome</keyword>
<dbReference type="Pfam" id="PF00941">
    <property type="entry name" value="FAD_binding_5"/>
    <property type="match status" value="1"/>
</dbReference>
<evidence type="ECO:0000313" key="5">
    <source>
        <dbReference type="EMBL" id="SEM74467.1"/>
    </source>
</evidence>
<organism evidence="5 6">
    <name type="scientific">Hydrogenoanaerobacterium saccharovorans</name>
    <dbReference type="NCBI Taxonomy" id="474960"/>
    <lineage>
        <taxon>Bacteria</taxon>
        <taxon>Bacillati</taxon>
        <taxon>Bacillota</taxon>
        <taxon>Clostridia</taxon>
        <taxon>Eubacteriales</taxon>
        <taxon>Oscillospiraceae</taxon>
        <taxon>Hydrogenoanaerobacterium</taxon>
    </lineage>
</organism>
<reference evidence="5 6" key="1">
    <citation type="submission" date="2016-10" db="EMBL/GenBank/DDBJ databases">
        <authorList>
            <person name="de Groot N.N."/>
        </authorList>
    </citation>
    <scope>NUCLEOTIDE SEQUENCE [LARGE SCALE GENOMIC DNA]</scope>
    <source>
        <strain evidence="5 6">CGMCC 1.5070</strain>
    </source>
</reference>
<dbReference type="SUPFAM" id="SSF56176">
    <property type="entry name" value="FAD-binding/transporter-associated domain-like"/>
    <property type="match status" value="1"/>
</dbReference>
<evidence type="ECO:0000256" key="3">
    <source>
        <dbReference type="ARBA" id="ARBA00023002"/>
    </source>
</evidence>
<sequence>MISFDFEYYKPETLEEAVLCYHQLVSCSKQPLYYGGGTEIISMARAESLQFDAVIDLKGIPECNYMGFDNGNLVLGSTVTLTQIAEAGYYPLLCKTVDRIADHTIQGKITLGGNLAGTIKYREAALPLMISKCWAKVMTQNGLQKLLFSQVFDGYLRLNKGNFLVQISLNENDCLLPYVHVKKTKMDKIDYPLITMAGTKNSLKINAAVSGFADCPFILPSDLLSNTMLTEEERITQITELVKNSAISDYLGSKDYRLFVLQNILQQMYDNFRGI</sequence>
<accession>A0A1H8AY97</accession>
<gene>
    <name evidence="5" type="ORF">SAMN05216180_1555</name>
</gene>
<dbReference type="GO" id="GO:0071949">
    <property type="term" value="F:FAD binding"/>
    <property type="evidence" value="ECO:0007669"/>
    <property type="project" value="InterPro"/>
</dbReference>
<dbReference type="AlphaFoldDB" id="A0A1H8AY97"/>
<dbReference type="InterPro" id="IPR051312">
    <property type="entry name" value="Diverse_Substr_Oxidored"/>
</dbReference>
<protein>
    <submittedName>
        <fullName evidence="5">CO or xanthine dehydrogenase, FAD-binding subunit</fullName>
    </submittedName>
</protein>
<dbReference type="Gene3D" id="3.30.465.10">
    <property type="match status" value="1"/>
</dbReference>
<dbReference type="RefSeq" id="WP_092753279.1">
    <property type="nucleotide sequence ID" value="NZ_FOCG01000001.1"/>
</dbReference>
<dbReference type="EMBL" id="FOCG01000001">
    <property type="protein sequence ID" value="SEM74467.1"/>
    <property type="molecule type" value="Genomic_DNA"/>
</dbReference>
<dbReference type="InterPro" id="IPR016167">
    <property type="entry name" value="FAD-bd_PCMH_sub1"/>
</dbReference>
<name>A0A1H8AY97_9FIRM</name>
<dbReference type="Gene3D" id="3.30.43.10">
    <property type="entry name" value="Uridine Diphospho-n-acetylenolpyruvylglucosamine Reductase, domain 2"/>
    <property type="match status" value="1"/>
</dbReference>
<evidence type="ECO:0000259" key="4">
    <source>
        <dbReference type="PROSITE" id="PS51387"/>
    </source>
</evidence>
<dbReference type="InterPro" id="IPR036318">
    <property type="entry name" value="FAD-bd_PCMH-like_sf"/>
</dbReference>
<dbReference type="GO" id="GO:0016491">
    <property type="term" value="F:oxidoreductase activity"/>
    <property type="evidence" value="ECO:0007669"/>
    <property type="project" value="UniProtKB-KW"/>
</dbReference>
<dbReference type="OrthoDB" id="9789842at2"/>
<dbReference type="PANTHER" id="PTHR42659:SF2">
    <property type="entry name" value="XANTHINE DEHYDROGENASE SUBUNIT C-RELATED"/>
    <property type="match status" value="1"/>
</dbReference>
<evidence type="ECO:0000256" key="1">
    <source>
        <dbReference type="ARBA" id="ARBA00022630"/>
    </source>
</evidence>
<keyword evidence="1" id="KW-0285">Flavoprotein</keyword>
<evidence type="ECO:0000256" key="2">
    <source>
        <dbReference type="ARBA" id="ARBA00022827"/>
    </source>
</evidence>
<feature type="domain" description="FAD-binding PCMH-type" evidence="4">
    <location>
        <begin position="1"/>
        <end position="186"/>
    </location>
</feature>